<dbReference type="Proteomes" id="UP000012283">
    <property type="component" value="Unassembled WGS sequence"/>
</dbReference>
<keyword evidence="5 11" id="KW-0479">Metal-binding</keyword>
<dbReference type="STRING" id="1308866.J416_12624"/>
<protein>
    <recommendedName>
        <fullName evidence="8 9">D,D-heptose 1,7-bisphosphate phosphatase</fullName>
        <ecNumber evidence="9">3.1.3.-</ecNumber>
    </recommendedName>
</protein>
<gene>
    <name evidence="12" type="ORF">J416_12624</name>
</gene>
<dbReference type="InterPro" id="IPR006549">
    <property type="entry name" value="HAD-SF_hydro_IIIA"/>
</dbReference>
<feature type="binding site" evidence="11">
    <location>
        <position position="90"/>
    </location>
    <ligand>
        <name>Zn(2+)</name>
        <dbReference type="ChEBI" id="CHEBI:29105"/>
    </ligand>
</feature>
<accession>N4W742</accession>
<dbReference type="GO" id="GO:0046872">
    <property type="term" value="F:metal ion binding"/>
    <property type="evidence" value="ECO:0007669"/>
    <property type="project" value="UniProtKB-KW"/>
</dbReference>
<dbReference type="SUPFAM" id="SSF56784">
    <property type="entry name" value="HAD-like"/>
    <property type="match status" value="1"/>
</dbReference>
<evidence type="ECO:0000313" key="13">
    <source>
        <dbReference type="Proteomes" id="UP000012283"/>
    </source>
</evidence>
<organism evidence="12 13">
    <name type="scientific">Gracilibacillus halophilus YIM-C55.5</name>
    <dbReference type="NCBI Taxonomy" id="1308866"/>
    <lineage>
        <taxon>Bacteria</taxon>
        <taxon>Bacillati</taxon>
        <taxon>Bacillota</taxon>
        <taxon>Bacilli</taxon>
        <taxon>Bacillales</taxon>
        <taxon>Bacillaceae</taxon>
        <taxon>Gracilibacillus</taxon>
    </lineage>
</organism>
<keyword evidence="6 9" id="KW-0378">Hydrolase</keyword>
<comment type="caution">
    <text evidence="12">The sequence shown here is derived from an EMBL/GenBank/DDBJ whole genome shotgun (WGS) entry which is preliminary data.</text>
</comment>
<feature type="binding site" evidence="11">
    <location>
        <position position="92"/>
    </location>
    <ligand>
        <name>Zn(2+)</name>
        <dbReference type="ChEBI" id="CHEBI:29105"/>
    </ligand>
</feature>
<dbReference type="InterPro" id="IPR006543">
    <property type="entry name" value="Histidinol-phos"/>
</dbReference>
<evidence type="ECO:0000256" key="10">
    <source>
        <dbReference type="PIRSR" id="PIRSR004682-1"/>
    </source>
</evidence>
<comment type="similarity">
    <text evidence="9">Belongs to the gmhB family.</text>
</comment>
<dbReference type="Gene3D" id="3.40.50.1000">
    <property type="entry name" value="HAD superfamily/HAD-like"/>
    <property type="match status" value="1"/>
</dbReference>
<dbReference type="EC" id="3.1.3.-" evidence="9"/>
<keyword evidence="4 9" id="KW-0963">Cytoplasm</keyword>
<feature type="active site" description="Proton donor" evidence="10">
    <location>
        <position position="9"/>
    </location>
</feature>
<dbReference type="InterPro" id="IPR036412">
    <property type="entry name" value="HAD-like_sf"/>
</dbReference>
<comment type="cofactor">
    <cofactor evidence="1 11">
        <name>Mg(2+)</name>
        <dbReference type="ChEBI" id="CHEBI:18420"/>
    </cofactor>
</comment>
<dbReference type="PIRSF" id="PIRSF004682">
    <property type="entry name" value="GmhB"/>
    <property type="match status" value="1"/>
</dbReference>
<dbReference type="AlphaFoldDB" id="N4W742"/>
<dbReference type="InterPro" id="IPR013954">
    <property type="entry name" value="PNK3P"/>
</dbReference>
<dbReference type="PATRIC" id="fig|1308866.3.peg.2551"/>
<comment type="subcellular location">
    <subcellularLocation>
        <location evidence="2 9">Cytoplasm</location>
    </subcellularLocation>
</comment>
<dbReference type="RefSeq" id="WP_003472517.1">
    <property type="nucleotide sequence ID" value="NZ_APML01000060.1"/>
</dbReference>
<comment type="subunit">
    <text evidence="3">Monomer.</text>
</comment>
<proteinExistence type="inferred from homology"/>
<feature type="binding site" evidence="11">
    <location>
        <position position="9"/>
    </location>
    <ligand>
        <name>Mg(2+)</name>
        <dbReference type="ChEBI" id="CHEBI:18420"/>
    </ligand>
</feature>
<evidence type="ECO:0000256" key="6">
    <source>
        <dbReference type="ARBA" id="ARBA00022801"/>
    </source>
</evidence>
<dbReference type="eggNOG" id="COG0241">
    <property type="taxonomic scope" value="Bacteria"/>
</dbReference>
<feature type="binding site" evidence="11">
    <location>
        <position position="98"/>
    </location>
    <ligand>
        <name>Zn(2+)</name>
        <dbReference type="ChEBI" id="CHEBI:29105"/>
    </ligand>
</feature>
<evidence type="ECO:0000256" key="1">
    <source>
        <dbReference type="ARBA" id="ARBA00001946"/>
    </source>
</evidence>
<dbReference type="Pfam" id="PF08645">
    <property type="entry name" value="PNK3P"/>
    <property type="match status" value="1"/>
</dbReference>
<dbReference type="InterPro" id="IPR004446">
    <property type="entry name" value="Heptose_bisP_phosphatase"/>
</dbReference>
<dbReference type="InterPro" id="IPR023214">
    <property type="entry name" value="HAD_sf"/>
</dbReference>
<keyword evidence="11" id="KW-0460">Magnesium</keyword>
<evidence type="ECO:0000256" key="9">
    <source>
        <dbReference type="PIRNR" id="PIRNR004682"/>
    </source>
</evidence>
<dbReference type="PANTHER" id="PTHR42891">
    <property type="entry name" value="D-GLYCERO-BETA-D-MANNO-HEPTOSE-1,7-BISPHOSPHATE 7-PHOSPHATASE"/>
    <property type="match status" value="1"/>
</dbReference>
<dbReference type="OrthoDB" id="9801899at2"/>
<evidence type="ECO:0000256" key="4">
    <source>
        <dbReference type="ARBA" id="ARBA00022490"/>
    </source>
</evidence>
<dbReference type="GO" id="GO:0005737">
    <property type="term" value="C:cytoplasm"/>
    <property type="evidence" value="ECO:0007669"/>
    <property type="project" value="UniProtKB-SubCell"/>
</dbReference>
<feature type="binding site" evidence="11">
    <location>
        <position position="128"/>
    </location>
    <ligand>
        <name>Mg(2+)</name>
        <dbReference type="ChEBI" id="CHEBI:18420"/>
    </ligand>
</feature>
<evidence type="ECO:0000256" key="3">
    <source>
        <dbReference type="ARBA" id="ARBA00011245"/>
    </source>
</evidence>
<evidence type="ECO:0000256" key="2">
    <source>
        <dbReference type="ARBA" id="ARBA00004496"/>
    </source>
</evidence>
<sequence>MKVAFFDRDGTIIKDYPDHEWTSIMHPVFMDGAINTLQEVMTKGYKVIIITNQYIINEGYITFEQYHNINNQMIRELENHNIDVLDVFYCPHGKNEGCKCIKPRNGMIQQAIEKYPDIKILESFIIGDSKVDIELAMRMRIKGFGIGVGVDYETANIVQLKTIYDLVRYI</sequence>
<dbReference type="GO" id="GO:0005975">
    <property type="term" value="P:carbohydrate metabolic process"/>
    <property type="evidence" value="ECO:0007669"/>
    <property type="project" value="InterPro"/>
</dbReference>
<keyword evidence="7 9" id="KW-0119">Carbohydrate metabolism</keyword>
<evidence type="ECO:0000256" key="5">
    <source>
        <dbReference type="ARBA" id="ARBA00022723"/>
    </source>
</evidence>
<evidence type="ECO:0000256" key="11">
    <source>
        <dbReference type="PIRSR" id="PIRSR004682-4"/>
    </source>
</evidence>
<reference evidence="12 13" key="1">
    <citation type="submission" date="2013-03" db="EMBL/GenBank/DDBJ databases">
        <title>Draft genome sequence of Gracibacillus halophilus YIM-C55.5, a moderately halophilic and thermophilic organism from the Xiaochaidamu salt lake.</title>
        <authorList>
            <person name="Sugumar T."/>
            <person name="Polireddy D.R."/>
            <person name="Antony A."/>
            <person name="Madhava Y.R."/>
            <person name="Sivakumar N."/>
        </authorList>
    </citation>
    <scope>NUCLEOTIDE SEQUENCE [LARGE SCALE GENOMIC DNA]</scope>
    <source>
        <strain evidence="12 13">YIM-C55.5</strain>
    </source>
</reference>
<evidence type="ECO:0000313" key="12">
    <source>
        <dbReference type="EMBL" id="ENH96048.1"/>
    </source>
</evidence>
<keyword evidence="11" id="KW-0862">Zinc</keyword>
<dbReference type="NCBIfam" id="TIGR01656">
    <property type="entry name" value="Histidinol-ppas"/>
    <property type="match status" value="1"/>
</dbReference>
<dbReference type="GO" id="GO:0016791">
    <property type="term" value="F:phosphatase activity"/>
    <property type="evidence" value="ECO:0007669"/>
    <property type="project" value="InterPro"/>
</dbReference>
<keyword evidence="13" id="KW-1185">Reference proteome</keyword>
<feature type="binding site" evidence="11">
    <location>
        <position position="7"/>
    </location>
    <ligand>
        <name>Mg(2+)</name>
        <dbReference type="ChEBI" id="CHEBI:18420"/>
    </ligand>
</feature>
<comment type="cofactor">
    <cofactor evidence="11">
        <name>Zn(2+)</name>
        <dbReference type="ChEBI" id="CHEBI:29105"/>
    </cofactor>
</comment>
<dbReference type="EMBL" id="APML01000060">
    <property type="protein sequence ID" value="ENH96048.1"/>
    <property type="molecule type" value="Genomic_DNA"/>
</dbReference>
<dbReference type="PANTHER" id="PTHR42891:SF1">
    <property type="entry name" value="D-GLYCERO-BETA-D-MANNO-HEPTOSE-1,7-BISPHOSPHATE 7-PHOSPHATASE"/>
    <property type="match status" value="1"/>
</dbReference>
<feature type="binding site" evidence="11">
    <location>
        <position position="100"/>
    </location>
    <ligand>
        <name>Zn(2+)</name>
        <dbReference type="ChEBI" id="CHEBI:29105"/>
    </ligand>
</feature>
<feature type="active site" description="Nucleophile" evidence="10">
    <location>
        <position position="7"/>
    </location>
</feature>
<evidence type="ECO:0000256" key="7">
    <source>
        <dbReference type="ARBA" id="ARBA00023277"/>
    </source>
</evidence>
<evidence type="ECO:0000256" key="8">
    <source>
        <dbReference type="ARBA" id="ARBA00031828"/>
    </source>
</evidence>
<name>N4W742_9BACI</name>
<dbReference type="NCBIfam" id="TIGR01662">
    <property type="entry name" value="HAD-SF-IIIA"/>
    <property type="match status" value="1"/>
</dbReference>